<organism evidence="2 3">
    <name type="scientific">Nannochloropsis salina CCMP1776</name>
    <dbReference type="NCBI Taxonomy" id="1027361"/>
    <lineage>
        <taxon>Eukaryota</taxon>
        <taxon>Sar</taxon>
        <taxon>Stramenopiles</taxon>
        <taxon>Ochrophyta</taxon>
        <taxon>Eustigmatophyceae</taxon>
        <taxon>Eustigmatales</taxon>
        <taxon>Monodopsidaceae</taxon>
        <taxon>Microchloropsis</taxon>
        <taxon>Microchloropsis salina</taxon>
    </lineage>
</organism>
<feature type="region of interest" description="Disordered" evidence="1">
    <location>
        <begin position="382"/>
        <end position="440"/>
    </location>
</feature>
<dbReference type="Proteomes" id="UP000355283">
    <property type="component" value="Unassembled WGS sequence"/>
</dbReference>
<feature type="compositionally biased region" description="Basic and acidic residues" evidence="1">
    <location>
        <begin position="278"/>
        <end position="292"/>
    </location>
</feature>
<dbReference type="EMBL" id="SDOX01000078">
    <property type="protein sequence ID" value="TFJ83025.1"/>
    <property type="molecule type" value="Genomic_DNA"/>
</dbReference>
<proteinExistence type="predicted"/>
<sequence>MERIDIRAMVPLYLQAFRELLQKGMLNRKRGIILLKYWREVKIQFGGNCDPTHGLFAEVQGAFWIADKELGTPSSILDGAVSDAERRRLWMSHANRLGGEGAKRLRESAIFKQLNDGSRAIRMECLGGKERRLVVNDVYLTYFRRPEEFMKDAWTRRCLIGFLFAATVVPDDRPSFFREFVQGTLGNPGTRQTGILKALDRHAQVNLYLFENRVVELSPGEFVSLIMFEPAPPSRHIPRQHPVARTRQLQGPISSTPSLPSRAPLFPSRTASDLPFEEQERERRHAGGRESASRPTEQEESLVAGTGATGQDEERAEEEGNHANESLYTAASLTSPVSSPSSLPSAPSVLSSELSFTSDAALHPHFSLHLAAPFTTIPLPLPQPPHHFAQETSSAQSLFDPNLRPLASPSEIPPLQWSPMQRGRPKKKAGKDDDIGSSLK</sequence>
<accession>A0A4D9D096</accession>
<feature type="region of interest" description="Disordered" evidence="1">
    <location>
        <begin position="234"/>
        <end position="322"/>
    </location>
</feature>
<keyword evidence="3" id="KW-1185">Reference proteome</keyword>
<feature type="compositionally biased region" description="Polar residues" evidence="1">
    <location>
        <begin position="247"/>
        <end position="259"/>
    </location>
</feature>
<comment type="caution">
    <text evidence="2">The sequence shown here is derived from an EMBL/GenBank/DDBJ whole genome shotgun (WGS) entry which is preliminary data.</text>
</comment>
<feature type="compositionally biased region" description="Polar residues" evidence="1">
    <location>
        <begin position="390"/>
        <end position="399"/>
    </location>
</feature>
<dbReference type="AlphaFoldDB" id="A0A4D9D096"/>
<evidence type="ECO:0000256" key="1">
    <source>
        <dbReference type="SAM" id="MobiDB-lite"/>
    </source>
</evidence>
<dbReference type="OrthoDB" id="10333647at2759"/>
<gene>
    <name evidence="2" type="ORF">NSK_005650</name>
</gene>
<protein>
    <submittedName>
        <fullName evidence="2">Uncharacterized protein</fullName>
    </submittedName>
</protein>
<evidence type="ECO:0000313" key="3">
    <source>
        <dbReference type="Proteomes" id="UP000355283"/>
    </source>
</evidence>
<evidence type="ECO:0000313" key="2">
    <source>
        <dbReference type="EMBL" id="TFJ83025.1"/>
    </source>
</evidence>
<reference evidence="2 3" key="1">
    <citation type="submission" date="2019-01" db="EMBL/GenBank/DDBJ databases">
        <title>Nuclear Genome Assembly of the Microalgal Biofuel strain Nannochloropsis salina CCMP1776.</title>
        <authorList>
            <person name="Hovde B."/>
        </authorList>
    </citation>
    <scope>NUCLEOTIDE SEQUENCE [LARGE SCALE GENOMIC DNA]</scope>
    <source>
        <strain evidence="2 3">CCMP1776</strain>
    </source>
</reference>
<name>A0A4D9D096_9STRA</name>